<dbReference type="EMBL" id="SOZI01000032">
    <property type="protein sequence ID" value="TNY22055.1"/>
    <property type="molecule type" value="Genomic_DNA"/>
</dbReference>
<feature type="compositionally biased region" description="Low complexity" evidence="1">
    <location>
        <begin position="544"/>
        <end position="561"/>
    </location>
</feature>
<protein>
    <submittedName>
        <fullName evidence="2">Uncharacterized protein</fullName>
    </submittedName>
</protein>
<feature type="region of interest" description="Disordered" evidence="1">
    <location>
        <begin position="1"/>
        <end position="84"/>
    </location>
</feature>
<reference evidence="2 3" key="1">
    <citation type="submission" date="2019-03" db="EMBL/GenBank/DDBJ databases">
        <title>Rhodosporidium diobovatum UCD-FST 08-225 genome sequencing, assembly, and annotation.</title>
        <authorList>
            <person name="Fakankun I.U."/>
            <person name="Fristensky B."/>
            <person name="Levin D.B."/>
        </authorList>
    </citation>
    <scope>NUCLEOTIDE SEQUENCE [LARGE SCALE GENOMIC DNA]</scope>
    <source>
        <strain evidence="2 3">UCD-FST 08-225</strain>
    </source>
</reference>
<feature type="compositionally biased region" description="Low complexity" evidence="1">
    <location>
        <begin position="642"/>
        <end position="655"/>
    </location>
</feature>
<evidence type="ECO:0000256" key="1">
    <source>
        <dbReference type="SAM" id="MobiDB-lite"/>
    </source>
</evidence>
<dbReference type="OrthoDB" id="2450055at2759"/>
<dbReference type="AlphaFoldDB" id="A0A5C5FZH3"/>
<accession>A0A5C5FZH3</accession>
<name>A0A5C5FZH3_9BASI</name>
<feature type="compositionally biased region" description="Pro residues" evidence="1">
    <location>
        <begin position="619"/>
        <end position="641"/>
    </location>
</feature>
<sequence length="725" mass="74772">MLKRISGTFTGGSAAPDAAFLLAPPPPGSSRSKPSSPRSSPRLSPVPLPSPRSPGARGYPFPTQPTQQHHPQHPQQAPPGGIDRTTLHKSLAALSALLVALDELRDLKSAHAKAEKSVAKALRDLAGGFTGDKSAGGGGARSDVVVEALGAAGAMLDALGETDGKQAKAVQKSYEGLNETVARFFKLTAKEEKAYEDTIASLDAKVAKATSSYQSLSSTSSSSQRNMHAHLDSLTSHHSSYMSALSTLSSHITATKQSYAQAIAARREGIAREVGRVVCALAEGAWLGRVEGVKKGGGNTLGRVVGAGKWCEAGMETAAGLFEPAVDAHVGTATATNDEAAALGRAARGDESGGRSGTLRGPRAPSTSTTQTATTTATTTTTDSTHSSHPSTSSGPSYASRCSTRSTAAAAAAEGVLRRPTPRYGSAPPRVSSRATGEAGVDEFGRRTGEGEDGATQRAGTAPQRQDSFVARMSAKYASGGAQRERENHAPAPAAPAPQATQPAQPTHARSSSRVSLLAKRYSSPPEAGFAPPSGAPPPPPQQQPQHTGAPPAAPPAASGRPAPPPRGWTDAPRASAPYAYPSSSSPSPPPPRPAASARAFSHAPPDPPRRRAYESAQPLPPAPPPASAQPQPQPHSPAPAPLAATYAHASLPSRSPAPAPAPVSAAFSTNHDEEAASPRDWTREAVEERWRAGTWSGREWREGSVLCEGGEHEEHAGEGEAWRR</sequence>
<keyword evidence="3" id="KW-1185">Reference proteome</keyword>
<evidence type="ECO:0000313" key="2">
    <source>
        <dbReference type="EMBL" id="TNY22055.1"/>
    </source>
</evidence>
<feature type="compositionally biased region" description="Low complexity" evidence="1">
    <location>
        <begin position="29"/>
        <end position="43"/>
    </location>
</feature>
<feature type="region of interest" description="Disordered" evidence="1">
    <location>
        <begin position="344"/>
        <end position="689"/>
    </location>
</feature>
<organism evidence="2 3">
    <name type="scientific">Rhodotorula diobovata</name>
    <dbReference type="NCBI Taxonomy" id="5288"/>
    <lineage>
        <taxon>Eukaryota</taxon>
        <taxon>Fungi</taxon>
        <taxon>Dikarya</taxon>
        <taxon>Basidiomycota</taxon>
        <taxon>Pucciniomycotina</taxon>
        <taxon>Microbotryomycetes</taxon>
        <taxon>Sporidiobolales</taxon>
        <taxon>Sporidiobolaceae</taxon>
        <taxon>Rhodotorula</taxon>
    </lineage>
</organism>
<dbReference type="Proteomes" id="UP000311382">
    <property type="component" value="Unassembled WGS sequence"/>
</dbReference>
<proteinExistence type="predicted"/>
<feature type="compositionally biased region" description="Pro residues" evidence="1">
    <location>
        <begin position="534"/>
        <end position="543"/>
    </location>
</feature>
<feature type="compositionally biased region" description="Low complexity" evidence="1">
    <location>
        <begin position="572"/>
        <end position="586"/>
    </location>
</feature>
<gene>
    <name evidence="2" type="ORF">DMC30DRAFT_349622</name>
</gene>
<comment type="caution">
    <text evidence="2">The sequence shown here is derived from an EMBL/GenBank/DDBJ whole genome shotgun (WGS) entry which is preliminary data.</text>
</comment>
<feature type="compositionally biased region" description="Low complexity" evidence="1">
    <location>
        <begin position="364"/>
        <end position="413"/>
    </location>
</feature>
<evidence type="ECO:0000313" key="3">
    <source>
        <dbReference type="Proteomes" id="UP000311382"/>
    </source>
</evidence>
<feature type="compositionally biased region" description="Basic and acidic residues" evidence="1">
    <location>
        <begin position="671"/>
        <end position="689"/>
    </location>
</feature>
<feature type="compositionally biased region" description="Low complexity" evidence="1">
    <location>
        <begin position="497"/>
        <end position="509"/>
    </location>
</feature>
<feature type="compositionally biased region" description="Low complexity" evidence="1">
    <location>
        <begin position="595"/>
        <end position="604"/>
    </location>
</feature>
<feature type="compositionally biased region" description="Low complexity" evidence="1">
    <location>
        <begin position="523"/>
        <end position="533"/>
    </location>
</feature>
<feature type="compositionally biased region" description="Low complexity" evidence="1">
    <location>
        <begin position="64"/>
        <end position="79"/>
    </location>
</feature>
<dbReference type="STRING" id="5288.A0A5C5FZH3"/>